<dbReference type="InterPro" id="IPR018044">
    <property type="entry name" value="Peptidase_S11"/>
</dbReference>
<evidence type="ECO:0000259" key="18">
    <source>
        <dbReference type="SMART" id="SM00936"/>
    </source>
</evidence>
<evidence type="ECO:0000256" key="14">
    <source>
        <dbReference type="PIRSR" id="PIRSR618044-2"/>
    </source>
</evidence>
<evidence type="ECO:0000256" key="11">
    <source>
        <dbReference type="ARBA" id="ARBA00023316"/>
    </source>
</evidence>
<dbReference type="GO" id="GO:0071555">
    <property type="term" value="P:cell wall organization"/>
    <property type="evidence" value="ECO:0007669"/>
    <property type="project" value="UniProtKB-KW"/>
</dbReference>
<keyword evidence="8" id="KW-0378">Hydrolase</keyword>
<reference evidence="19 20" key="1">
    <citation type="submission" date="2016-11" db="EMBL/GenBank/DDBJ databases">
        <authorList>
            <person name="Jaros S."/>
            <person name="Januszkiewicz K."/>
            <person name="Wedrychowicz H."/>
        </authorList>
    </citation>
    <scope>NUCLEOTIDE SEQUENCE [LARGE SCALE GENOMIC DNA]</scope>
    <source>
        <strain evidence="19 20">DSM 17477</strain>
    </source>
</reference>
<proteinExistence type="inferred from homology"/>
<name>A0A1M6CYM4_9FIRM</name>
<evidence type="ECO:0000256" key="5">
    <source>
        <dbReference type="ARBA" id="ARBA00022645"/>
    </source>
</evidence>
<feature type="active site" evidence="13">
    <location>
        <position position="110"/>
    </location>
</feature>
<dbReference type="GO" id="GO:0009252">
    <property type="term" value="P:peptidoglycan biosynthetic process"/>
    <property type="evidence" value="ECO:0007669"/>
    <property type="project" value="UniProtKB-UniPathway"/>
</dbReference>
<keyword evidence="10" id="KW-0573">Peptidoglycan synthesis</keyword>
<sequence>MKKIFFMIILLLLTTMVNSFAIDNLECNSSILVDAESGKVLYSKYPDRIKYPASLTKLMTAVIAVENGDLDDVYTVDDETPFTIDGSHIALEPGEKLTLEELLHALLIPSANDAAEVIAINNAGSVESFVEKMNEKAAELGMTNTNFVNPHGLHDDSHYTTASDLAKLAVYAYKNEVIRNIVKKKNYTIPATNIKEDERLLNTTNRLFIGTGYGNQIIIDGKYRDIKYDGATGMKTGYTPQAGSTFIGSAERDGLTLISVVLDGYITEVYSDTVKLLDYGFSNFEKIGLVETNTYVDSTEVIGANVEKIPLVTEDSFSSVIEKNESSNITSRITMDEITLPIKKDQCMGKYEFLLNDEVIGAVNLYTPIRIDEFAPINTRAIVVKTILSVFLAIAGLILLLRLYFTIRVWSVRKNKKLKL</sequence>
<keyword evidence="16" id="KW-0812">Transmembrane</keyword>
<dbReference type="STRING" id="1121476.SAMN02745751_00722"/>
<comment type="function">
    <text evidence="1">Removes C-terminal D-alanyl residues from sugar-peptide cell wall precursors.</text>
</comment>
<dbReference type="EC" id="3.4.16.4" evidence="4"/>
<dbReference type="AlphaFoldDB" id="A0A1M6CYM4"/>
<feature type="domain" description="Peptidase S11 D-Ala-D-Ala carboxypeptidase A C-terminal" evidence="18">
    <location>
        <begin position="284"/>
        <end position="373"/>
    </location>
</feature>
<dbReference type="RefSeq" id="WP_073047312.1">
    <property type="nucleotide sequence ID" value="NZ_FQZL01000006.1"/>
</dbReference>
<evidence type="ECO:0000256" key="6">
    <source>
        <dbReference type="ARBA" id="ARBA00022670"/>
    </source>
</evidence>
<keyword evidence="7 17" id="KW-0732">Signal</keyword>
<evidence type="ECO:0000256" key="16">
    <source>
        <dbReference type="SAM" id="Phobius"/>
    </source>
</evidence>
<feature type="transmembrane region" description="Helical" evidence="16">
    <location>
        <begin position="387"/>
        <end position="410"/>
    </location>
</feature>
<evidence type="ECO:0000256" key="8">
    <source>
        <dbReference type="ARBA" id="ARBA00022801"/>
    </source>
</evidence>
<dbReference type="InterPro" id="IPR012907">
    <property type="entry name" value="Peptidase_S11_C"/>
</dbReference>
<dbReference type="Gene3D" id="2.60.410.10">
    <property type="entry name" value="D-Ala-D-Ala carboxypeptidase, C-terminal domain"/>
    <property type="match status" value="1"/>
</dbReference>
<accession>A0A1M6CYM4</accession>
<evidence type="ECO:0000256" key="3">
    <source>
        <dbReference type="ARBA" id="ARBA00007164"/>
    </source>
</evidence>
<feature type="chain" id="PRO_5012183796" description="serine-type D-Ala-D-Ala carboxypeptidase" evidence="17">
    <location>
        <begin position="22"/>
        <end position="420"/>
    </location>
</feature>
<feature type="active site" description="Acyl-ester intermediate" evidence="13">
    <location>
        <position position="54"/>
    </location>
</feature>
<dbReference type="Gene3D" id="3.40.710.10">
    <property type="entry name" value="DD-peptidase/beta-lactamase superfamily"/>
    <property type="match status" value="1"/>
</dbReference>
<dbReference type="UniPathway" id="UPA00219"/>
<dbReference type="InterPro" id="IPR037167">
    <property type="entry name" value="Peptidase_S11_C_sf"/>
</dbReference>
<keyword evidence="6" id="KW-0645">Protease</keyword>
<evidence type="ECO:0000313" key="19">
    <source>
        <dbReference type="EMBL" id="SHI66070.1"/>
    </source>
</evidence>
<feature type="signal peptide" evidence="17">
    <location>
        <begin position="1"/>
        <end position="21"/>
    </location>
</feature>
<evidence type="ECO:0000256" key="12">
    <source>
        <dbReference type="ARBA" id="ARBA00034000"/>
    </source>
</evidence>
<dbReference type="InterPro" id="IPR015956">
    <property type="entry name" value="Peniciliin-bd_prot_C_sf"/>
</dbReference>
<evidence type="ECO:0000256" key="2">
    <source>
        <dbReference type="ARBA" id="ARBA00004752"/>
    </source>
</evidence>
<keyword evidence="9" id="KW-0133">Cell shape</keyword>
<evidence type="ECO:0000256" key="7">
    <source>
        <dbReference type="ARBA" id="ARBA00022729"/>
    </source>
</evidence>
<dbReference type="SUPFAM" id="SSF56601">
    <property type="entry name" value="beta-lactamase/transpeptidase-like"/>
    <property type="match status" value="1"/>
</dbReference>
<gene>
    <name evidence="19" type="ORF">SAMN02745751_00722</name>
</gene>
<dbReference type="GO" id="GO:0008360">
    <property type="term" value="P:regulation of cell shape"/>
    <property type="evidence" value="ECO:0007669"/>
    <property type="project" value="UniProtKB-KW"/>
</dbReference>
<keyword evidence="5 19" id="KW-0121">Carboxypeptidase</keyword>
<comment type="catalytic activity">
    <reaction evidence="12">
        <text>Preferential cleavage: (Ac)2-L-Lys-D-Ala-|-D-Ala. Also transpeptidation of peptidyl-alanyl moieties that are N-acyl substituents of D-alanine.</text>
        <dbReference type="EC" id="3.4.16.4"/>
    </reaction>
</comment>
<dbReference type="PRINTS" id="PR00725">
    <property type="entry name" value="DADACBPTASE1"/>
</dbReference>
<keyword evidence="16" id="KW-0472">Membrane</keyword>
<evidence type="ECO:0000256" key="17">
    <source>
        <dbReference type="SAM" id="SignalP"/>
    </source>
</evidence>
<dbReference type="GO" id="GO:0006508">
    <property type="term" value="P:proteolysis"/>
    <property type="evidence" value="ECO:0007669"/>
    <property type="project" value="UniProtKB-KW"/>
</dbReference>
<dbReference type="PANTHER" id="PTHR21581:SF6">
    <property type="entry name" value="TRAFFICKING PROTEIN PARTICLE COMPLEX SUBUNIT 12"/>
    <property type="match status" value="1"/>
</dbReference>
<dbReference type="EMBL" id="FQZL01000006">
    <property type="protein sequence ID" value="SHI66070.1"/>
    <property type="molecule type" value="Genomic_DNA"/>
</dbReference>
<dbReference type="InterPro" id="IPR012338">
    <property type="entry name" value="Beta-lactam/transpept-like"/>
</dbReference>
<dbReference type="Proteomes" id="UP000184052">
    <property type="component" value="Unassembled WGS sequence"/>
</dbReference>
<evidence type="ECO:0000256" key="15">
    <source>
        <dbReference type="RuleBase" id="RU004016"/>
    </source>
</evidence>
<evidence type="ECO:0000256" key="10">
    <source>
        <dbReference type="ARBA" id="ARBA00022984"/>
    </source>
</evidence>
<dbReference type="OrthoDB" id="9791132at2"/>
<dbReference type="InterPro" id="IPR001967">
    <property type="entry name" value="Peptidase_S11_N"/>
</dbReference>
<comment type="similarity">
    <text evidence="3 15">Belongs to the peptidase S11 family.</text>
</comment>
<protein>
    <recommendedName>
        <fullName evidence="4">serine-type D-Ala-D-Ala carboxypeptidase</fullName>
        <ecNumber evidence="4">3.4.16.4</ecNumber>
    </recommendedName>
</protein>
<evidence type="ECO:0000256" key="13">
    <source>
        <dbReference type="PIRSR" id="PIRSR618044-1"/>
    </source>
</evidence>
<dbReference type="SMART" id="SM00936">
    <property type="entry name" value="PBP5_C"/>
    <property type="match status" value="1"/>
</dbReference>
<evidence type="ECO:0000256" key="9">
    <source>
        <dbReference type="ARBA" id="ARBA00022960"/>
    </source>
</evidence>
<dbReference type="GO" id="GO:0009002">
    <property type="term" value="F:serine-type D-Ala-D-Ala carboxypeptidase activity"/>
    <property type="evidence" value="ECO:0007669"/>
    <property type="project" value="UniProtKB-EC"/>
</dbReference>
<keyword evidence="20" id="KW-1185">Reference proteome</keyword>
<evidence type="ECO:0000256" key="1">
    <source>
        <dbReference type="ARBA" id="ARBA00003217"/>
    </source>
</evidence>
<dbReference type="Pfam" id="PF00768">
    <property type="entry name" value="Peptidase_S11"/>
    <property type="match status" value="1"/>
</dbReference>
<evidence type="ECO:0000256" key="4">
    <source>
        <dbReference type="ARBA" id="ARBA00012448"/>
    </source>
</evidence>
<keyword evidence="11" id="KW-0961">Cell wall biogenesis/degradation</keyword>
<feature type="binding site" evidence="14">
    <location>
        <position position="235"/>
    </location>
    <ligand>
        <name>substrate</name>
    </ligand>
</feature>
<organism evidence="19 20">
    <name type="scientific">Dethiosulfatibacter aminovorans DSM 17477</name>
    <dbReference type="NCBI Taxonomy" id="1121476"/>
    <lineage>
        <taxon>Bacteria</taxon>
        <taxon>Bacillati</taxon>
        <taxon>Bacillota</taxon>
        <taxon>Tissierellia</taxon>
        <taxon>Dethiosulfatibacter</taxon>
    </lineage>
</organism>
<evidence type="ECO:0000313" key="20">
    <source>
        <dbReference type="Proteomes" id="UP000184052"/>
    </source>
</evidence>
<comment type="pathway">
    <text evidence="2">Cell wall biogenesis; peptidoglycan biosynthesis.</text>
</comment>
<keyword evidence="16" id="KW-1133">Transmembrane helix</keyword>
<dbReference type="SUPFAM" id="SSF69189">
    <property type="entry name" value="Penicillin-binding protein associated domain"/>
    <property type="match status" value="1"/>
</dbReference>
<dbReference type="PANTHER" id="PTHR21581">
    <property type="entry name" value="D-ALANYL-D-ALANINE CARBOXYPEPTIDASE"/>
    <property type="match status" value="1"/>
</dbReference>
<feature type="active site" description="Proton acceptor" evidence="13">
    <location>
        <position position="57"/>
    </location>
</feature>
<dbReference type="Pfam" id="PF07943">
    <property type="entry name" value="PBP5_C"/>
    <property type="match status" value="1"/>
</dbReference>